<sequence>MLPNGRTMTPIPIQVNKAARKSIDRHTHFGLRRRPSEVPPPVRETVWARDDWFEQFGFVHLSIYGRGAVADGTHAESDGLTLNVTVVHAYGAKQSVKQYKLYAEIVPSHSMMLITEKKVELVLKQLNREKWNKLCYDGGEDGAICEGGDDDDGAFLLDPADEAAEDDE</sequence>
<dbReference type="InterPro" id="IPR007052">
    <property type="entry name" value="CS_dom"/>
</dbReference>
<protein>
    <recommendedName>
        <fullName evidence="1">CS domain-containing protein</fullName>
    </recommendedName>
</protein>
<name>A0ABD2JSQ6_9BILA</name>
<reference evidence="2 3" key="1">
    <citation type="submission" date="2024-10" db="EMBL/GenBank/DDBJ databases">
        <authorList>
            <person name="Kim D."/>
        </authorList>
    </citation>
    <scope>NUCLEOTIDE SEQUENCE [LARGE SCALE GENOMIC DNA]</scope>
    <source>
        <strain evidence="2">BH-2024</strain>
    </source>
</reference>
<dbReference type="Proteomes" id="UP001620626">
    <property type="component" value="Unassembled WGS sequence"/>
</dbReference>
<organism evidence="2 3">
    <name type="scientific">Heterodera trifolii</name>
    <dbReference type="NCBI Taxonomy" id="157864"/>
    <lineage>
        <taxon>Eukaryota</taxon>
        <taxon>Metazoa</taxon>
        <taxon>Ecdysozoa</taxon>
        <taxon>Nematoda</taxon>
        <taxon>Chromadorea</taxon>
        <taxon>Rhabditida</taxon>
        <taxon>Tylenchina</taxon>
        <taxon>Tylenchomorpha</taxon>
        <taxon>Tylenchoidea</taxon>
        <taxon>Heteroderidae</taxon>
        <taxon>Heteroderinae</taxon>
        <taxon>Heterodera</taxon>
    </lineage>
</organism>
<dbReference type="InterPro" id="IPR008978">
    <property type="entry name" value="HSP20-like_chaperone"/>
</dbReference>
<dbReference type="SUPFAM" id="SSF49764">
    <property type="entry name" value="HSP20-like chaperones"/>
    <property type="match status" value="1"/>
</dbReference>
<accession>A0ABD2JSQ6</accession>
<gene>
    <name evidence="2" type="ORF">niasHT_021685</name>
</gene>
<dbReference type="EMBL" id="JBICBT010000911">
    <property type="protein sequence ID" value="KAL3093619.1"/>
    <property type="molecule type" value="Genomic_DNA"/>
</dbReference>
<feature type="domain" description="CS" evidence="1">
    <location>
        <begin position="45"/>
        <end position="135"/>
    </location>
</feature>
<proteinExistence type="predicted"/>
<dbReference type="PROSITE" id="PS51203">
    <property type="entry name" value="CS"/>
    <property type="match status" value="1"/>
</dbReference>
<evidence type="ECO:0000259" key="1">
    <source>
        <dbReference type="PROSITE" id="PS51203"/>
    </source>
</evidence>
<comment type="caution">
    <text evidence="2">The sequence shown here is derived from an EMBL/GenBank/DDBJ whole genome shotgun (WGS) entry which is preliminary data.</text>
</comment>
<dbReference type="AlphaFoldDB" id="A0ABD2JSQ6"/>
<dbReference type="Gene3D" id="2.60.40.790">
    <property type="match status" value="1"/>
</dbReference>
<evidence type="ECO:0000313" key="2">
    <source>
        <dbReference type="EMBL" id="KAL3093619.1"/>
    </source>
</evidence>
<evidence type="ECO:0000313" key="3">
    <source>
        <dbReference type="Proteomes" id="UP001620626"/>
    </source>
</evidence>
<keyword evidence="3" id="KW-1185">Reference proteome</keyword>